<dbReference type="RefSeq" id="WP_171422059.1">
    <property type="nucleotide sequence ID" value="NZ_JABFJW010000610.1"/>
</dbReference>
<sequence length="99" mass="9848">MDNGNPAASTSDFENAGVAAAFSYVASATGSVTRLSLYVDAQTTATTLQLGLYANGSGTPGPQLRTCTVTSVTPGAWNGCTITSQAVTSGSNMSAYAGN</sequence>
<dbReference type="EMBL" id="JABFJW010000610">
    <property type="protein sequence ID" value="NOK15025.1"/>
    <property type="molecule type" value="Genomic_DNA"/>
</dbReference>
<accession>A0A7Y4NJB9</accession>
<organism evidence="1 2">
    <name type="scientific">Corallococcus exercitus</name>
    <dbReference type="NCBI Taxonomy" id="2316736"/>
    <lineage>
        <taxon>Bacteria</taxon>
        <taxon>Pseudomonadati</taxon>
        <taxon>Myxococcota</taxon>
        <taxon>Myxococcia</taxon>
        <taxon>Myxococcales</taxon>
        <taxon>Cystobacterineae</taxon>
        <taxon>Myxococcaceae</taxon>
        <taxon>Corallococcus</taxon>
    </lineage>
</organism>
<reference evidence="1 2" key="1">
    <citation type="submission" date="2020-05" db="EMBL/GenBank/DDBJ databases">
        <authorList>
            <person name="Whitworth D."/>
        </authorList>
    </citation>
    <scope>NUCLEOTIDE SEQUENCE [LARGE SCALE GENOMIC DNA]</scope>
    <source>
        <strain evidence="1 2">CA046A</strain>
    </source>
</reference>
<evidence type="ECO:0000313" key="2">
    <source>
        <dbReference type="Proteomes" id="UP000528460"/>
    </source>
</evidence>
<dbReference type="Proteomes" id="UP000528460">
    <property type="component" value="Unassembled WGS sequence"/>
</dbReference>
<name>A0A7Y4NJB9_9BACT</name>
<proteinExistence type="predicted"/>
<dbReference type="AlphaFoldDB" id="A0A7Y4NJB9"/>
<gene>
    <name evidence="1" type="ORF">HNS30_39050</name>
</gene>
<evidence type="ECO:0000313" key="1">
    <source>
        <dbReference type="EMBL" id="NOK15025.1"/>
    </source>
</evidence>
<comment type="caution">
    <text evidence="1">The sequence shown here is derived from an EMBL/GenBank/DDBJ whole genome shotgun (WGS) entry which is preliminary data.</text>
</comment>
<protein>
    <submittedName>
        <fullName evidence="1">Uncharacterized protein</fullName>
    </submittedName>
</protein>